<gene>
    <name evidence="2" type="ORF">VNI00_002623</name>
</gene>
<feature type="signal peptide" evidence="1">
    <location>
        <begin position="1"/>
        <end position="21"/>
    </location>
</feature>
<organism evidence="2 3">
    <name type="scientific">Paramarasmius palmivorus</name>
    <dbReference type="NCBI Taxonomy" id="297713"/>
    <lineage>
        <taxon>Eukaryota</taxon>
        <taxon>Fungi</taxon>
        <taxon>Dikarya</taxon>
        <taxon>Basidiomycota</taxon>
        <taxon>Agaricomycotina</taxon>
        <taxon>Agaricomycetes</taxon>
        <taxon>Agaricomycetidae</taxon>
        <taxon>Agaricales</taxon>
        <taxon>Marasmiineae</taxon>
        <taxon>Marasmiaceae</taxon>
        <taxon>Paramarasmius</taxon>
    </lineage>
</organism>
<evidence type="ECO:0000313" key="2">
    <source>
        <dbReference type="EMBL" id="KAK7056905.1"/>
    </source>
</evidence>
<dbReference type="AlphaFoldDB" id="A0AAW0DXT2"/>
<evidence type="ECO:0000256" key="1">
    <source>
        <dbReference type="SAM" id="SignalP"/>
    </source>
</evidence>
<reference evidence="2 3" key="1">
    <citation type="submission" date="2024-01" db="EMBL/GenBank/DDBJ databases">
        <title>A draft genome for a cacao thread blight-causing isolate of Paramarasmius palmivorus.</title>
        <authorList>
            <person name="Baruah I.K."/>
            <person name="Bukari Y."/>
            <person name="Amoako-Attah I."/>
            <person name="Meinhardt L.W."/>
            <person name="Bailey B.A."/>
            <person name="Cohen S.P."/>
        </authorList>
    </citation>
    <scope>NUCLEOTIDE SEQUENCE [LARGE SCALE GENOMIC DNA]</scope>
    <source>
        <strain evidence="2 3">GH-12</strain>
    </source>
</reference>
<keyword evidence="3" id="KW-1185">Reference proteome</keyword>
<dbReference type="Proteomes" id="UP001383192">
    <property type="component" value="Unassembled WGS sequence"/>
</dbReference>
<comment type="caution">
    <text evidence="2">The sequence shown here is derived from an EMBL/GenBank/DDBJ whole genome shotgun (WGS) entry which is preliminary data.</text>
</comment>
<name>A0AAW0DXT2_9AGAR</name>
<protein>
    <submittedName>
        <fullName evidence="2">Uncharacterized protein</fullName>
    </submittedName>
</protein>
<dbReference type="EMBL" id="JAYKXP010000006">
    <property type="protein sequence ID" value="KAK7056905.1"/>
    <property type="molecule type" value="Genomic_DNA"/>
</dbReference>
<evidence type="ECO:0000313" key="3">
    <source>
        <dbReference type="Proteomes" id="UP001383192"/>
    </source>
</evidence>
<sequence>MYFFRTLILCVLPFLSTVVLAAPSRRSPPSGGNNPNSGVIVKPESGAVIAPGQAFDFQYDTKADYGISSYNFTVFLLTSQPNMQNQDFGTGHFFGRFGLPNYPGNPYPPNLPPAQLIMPDFSKNPGGFGGGASCENQTVWLAVLEEYATGTGSVGLRLNLATSQLVYNGTTTD</sequence>
<feature type="chain" id="PRO_5043396043" evidence="1">
    <location>
        <begin position="22"/>
        <end position="173"/>
    </location>
</feature>
<proteinExistence type="predicted"/>
<keyword evidence="1" id="KW-0732">Signal</keyword>
<accession>A0AAW0DXT2</accession>